<feature type="chain" id="PRO_5016237096" description="Cyclophilin-like domain-containing protein" evidence="1">
    <location>
        <begin position="26"/>
        <end position="150"/>
    </location>
</feature>
<name>A0A317PVD9_9ENTR</name>
<comment type="caution">
    <text evidence="3">The sequence shown here is derived from an EMBL/GenBank/DDBJ whole genome shotgun (WGS) entry which is preliminary data.</text>
</comment>
<proteinExistence type="predicted"/>
<dbReference type="SUPFAM" id="SSF50891">
    <property type="entry name" value="Cyclophilin-like"/>
    <property type="match status" value="1"/>
</dbReference>
<keyword evidence="4" id="KW-1185">Reference proteome</keyword>
<feature type="signal peptide" evidence="1">
    <location>
        <begin position="1"/>
        <end position="25"/>
    </location>
</feature>
<dbReference type="InterPro" id="IPR041183">
    <property type="entry name" value="Cyclophilin-like"/>
</dbReference>
<dbReference type="EMBL" id="QGTS01000015">
    <property type="protein sequence ID" value="PWW04655.1"/>
    <property type="molecule type" value="Genomic_DNA"/>
</dbReference>
<feature type="domain" description="Cyclophilin-like" evidence="2">
    <location>
        <begin position="38"/>
        <end position="133"/>
    </location>
</feature>
<dbReference type="Pfam" id="PF18050">
    <property type="entry name" value="Cyclophil_like2"/>
    <property type="match status" value="1"/>
</dbReference>
<dbReference type="Gene3D" id="2.40.100.20">
    <property type="match status" value="1"/>
</dbReference>
<accession>A0A317PVD9</accession>
<keyword evidence="1" id="KW-0732">Signal</keyword>
<evidence type="ECO:0000259" key="2">
    <source>
        <dbReference type="Pfam" id="PF18050"/>
    </source>
</evidence>
<evidence type="ECO:0000313" key="3">
    <source>
        <dbReference type="EMBL" id="PWW04655.1"/>
    </source>
</evidence>
<dbReference type="Proteomes" id="UP000246744">
    <property type="component" value="Unassembled WGS sequence"/>
</dbReference>
<dbReference type="InterPro" id="IPR029000">
    <property type="entry name" value="Cyclophilin-like_dom_sf"/>
</dbReference>
<dbReference type="AlphaFoldDB" id="A0A317PVD9"/>
<protein>
    <recommendedName>
        <fullName evidence="2">Cyclophilin-like domain-containing protein</fullName>
    </recommendedName>
</protein>
<evidence type="ECO:0000256" key="1">
    <source>
        <dbReference type="SAM" id="SignalP"/>
    </source>
</evidence>
<organism evidence="3 4">
    <name type="scientific">Mangrovibacter plantisponsor</name>
    <dbReference type="NCBI Taxonomy" id="451513"/>
    <lineage>
        <taxon>Bacteria</taxon>
        <taxon>Pseudomonadati</taxon>
        <taxon>Pseudomonadota</taxon>
        <taxon>Gammaproteobacteria</taxon>
        <taxon>Enterobacterales</taxon>
        <taxon>Enterobacteriaceae</taxon>
        <taxon>Mangrovibacter</taxon>
    </lineage>
</organism>
<evidence type="ECO:0000313" key="4">
    <source>
        <dbReference type="Proteomes" id="UP000246744"/>
    </source>
</evidence>
<sequence>MRLLTTMAISHLLLSWLFIALPASASTTLQGDTMKLHIITNNQLITATLNTTPAAQAFAKLLPLTLTLKDYAGEEKISDLPVRLPTDGSPAGTAAHKGDIMVYAPWGNLALFYKNHGYAAGLVKLGQLDNPDELPAKPASYTARFELAGE</sequence>
<reference evidence="3 4" key="1">
    <citation type="submission" date="2018-05" db="EMBL/GenBank/DDBJ databases">
        <title>Genomic Encyclopedia of Type Strains, Phase IV (KMG-IV): sequencing the most valuable type-strain genomes for metagenomic binning, comparative biology and taxonomic classification.</title>
        <authorList>
            <person name="Goeker M."/>
        </authorList>
    </citation>
    <scope>NUCLEOTIDE SEQUENCE [LARGE SCALE GENOMIC DNA]</scope>
    <source>
        <strain evidence="3 4">DSM 19579</strain>
    </source>
</reference>
<gene>
    <name evidence="3" type="ORF">DES37_11543</name>
</gene>
<dbReference type="RefSeq" id="WP_245930150.1">
    <property type="nucleotide sequence ID" value="NZ_QGTS01000015.1"/>
</dbReference>